<proteinExistence type="predicted"/>
<gene>
    <name evidence="1" type="ORF">BaRGS_00023779</name>
</gene>
<organism evidence="1 2">
    <name type="scientific">Batillaria attramentaria</name>
    <dbReference type="NCBI Taxonomy" id="370345"/>
    <lineage>
        <taxon>Eukaryota</taxon>
        <taxon>Metazoa</taxon>
        <taxon>Spiralia</taxon>
        <taxon>Lophotrochozoa</taxon>
        <taxon>Mollusca</taxon>
        <taxon>Gastropoda</taxon>
        <taxon>Caenogastropoda</taxon>
        <taxon>Sorbeoconcha</taxon>
        <taxon>Cerithioidea</taxon>
        <taxon>Batillariidae</taxon>
        <taxon>Batillaria</taxon>
    </lineage>
</organism>
<evidence type="ECO:0000313" key="2">
    <source>
        <dbReference type="Proteomes" id="UP001519460"/>
    </source>
</evidence>
<reference evidence="1 2" key="1">
    <citation type="journal article" date="2023" name="Sci. Data">
        <title>Genome assembly of the Korean intertidal mud-creeper Batillaria attramentaria.</title>
        <authorList>
            <person name="Patra A.K."/>
            <person name="Ho P.T."/>
            <person name="Jun S."/>
            <person name="Lee S.J."/>
            <person name="Kim Y."/>
            <person name="Won Y.J."/>
        </authorList>
    </citation>
    <scope>NUCLEOTIDE SEQUENCE [LARGE SCALE GENOMIC DNA]</scope>
    <source>
        <strain evidence="1">Wonlab-2016</strain>
    </source>
</reference>
<evidence type="ECO:0000313" key="1">
    <source>
        <dbReference type="EMBL" id="KAK7485001.1"/>
    </source>
</evidence>
<dbReference type="Proteomes" id="UP001519460">
    <property type="component" value="Unassembled WGS sequence"/>
</dbReference>
<sequence>QEKNTYDRKMVPLWDVQRDNRDLICEPIHAFFTARDSPSVSRYWLSVIQDQP</sequence>
<dbReference type="AlphaFoldDB" id="A0ABD0KDD1"/>
<feature type="non-terminal residue" evidence="1">
    <location>
        <position position="1"/>
    </location>
</feature>
<protein>
    <submittedName>
        <fullName evidence="1">Uncharacterized protein</fullName>
    </submittedName>
</protein>
<accession>A0ABD0KDD1</accession>
<comment type="caution">
    <text evidence="1">The sequence shown here is derived from an EMBL/GenBank/DDBJ whole genome shotgun (WGS) entry which is preliminary data.</text>
</comment>
<name>A0ABD0KDD1_9CAEN</name>
<keyword evidence="2" id="KW-1185">Reference proteome</keyword>
<dbReference type="EMBL" id="JACVVK020000201">
    <property type="protein sequence ID" value="KAK7485001.1"/>
    <property type="molecule type" value="Genomic_DNA"/>
</dbReference>